<protein>
    <submittedName>
        <fullName evidence="1">Uncharacterized protein</fullName>
    </submittedName>
</protein>
<dbReference type="AlphaFoldDB" id="A0A5B7JI79"/>
<reference evidence="1 2" key="1">
    <citation type="submission" date="2019-05" db="EMBL/GenBank/DDBJ databases">
        <title>Another draft genome of Portunus trituberculatus and its Hox gene families provides insights of decapod evolution.</title>
        <authorList>
            <person name="Jeong J.-H."/>
            <person name="Song I."/>
            <person name="Kim S."/>
            <person name="Choi T."/>
            <person name="Kim D."/>
            <person name="Ryu S."/>
            <person name="Kim W."/>
        </authorList>
    </citation>
    <scope>NUCLEOTIDE SEQUENCE [LARGE SCALE GENOMIC DNA]</scope>
    <source>
        <tissue evidence="1">Muscle</tissue>
    </source>
</reference>
<comment type="caution">
    <text evidence="1">The sequence shown here is derived from an EMBL/GenBank/DDBJ whole genome shotgun (WGS) entry which is preliminary data.</text>
</comment>
<dbReference type="EMBL" id="VSRR010092163">
    <property type="protein sequence ID" value="MPC92688.1"/>
    <property type="molecule type" value="Genomic_DNA"/>
</dbReference>
<sequence>MPKSDVTRGVFYTSSVLLNNRGGGAAGDKAPHAGAGIRNRLKDAYLQENKTVKKGAMFITWKLIMQQISAWTLHKKTVVGVEGCEHSTQSVGRLTCVFK</sequence>
<evidence type="ECO:0000313" key="2">
    <source>
        <dbReference type="Proteomes" id="UP000324222"/>
    </source>
</evidence>
<evidence type="ECO:0000313" key="1">
    <source>
        <dbReference type="EMBL" id="MPC92688.1"/>
    </source>
</evidence>
<keyword evidence="2" id="KW-1185">Reference proteome</keyword>
<organism evidence="1 2">
    <name type="scientific">Portunus trituberculatus</name>
    <name type="common">Swimming crab</name>
    <name type="synonym">Neptunus trituberculatus</name>
    <dbReference type="NCBI Taxonomy" id="210409"/>
    <lineage>
        <taxon>Eukaryota</taxon>
        <taxon>Metazoa</taxon>
        <taxon>Ecdysozoa</taxon>
        <taxon>Arthropoda</taxon>
        <taxon>Crustacea</taxon>
        <taxon>Multicrustacea</taxon>
        <taxon>Malacostraca</taxon>
        <taxon>Eumalacostraca</taxon>
        <taxon>Eucarida</taxon>
        <taxon>Decapoda</taxon>
        <taxon>Pleocyemata</taxon>
        <taxon>Brachyura</taxon>
        <taxon>Eubrachyura</taxon>
        <taxon>Portunoidea</taxon>
        <taxon>Portunidae</taxon>
        <taxon>Portuninae</taxon>
        <taxon>Portunus</taxon>
    </lineage>
</organism>
<gene>
    <name evidence="1" type="ORF">E2C01_087792</name>
</gene>
<proteinExistence type="predicted"/>
<dbReference type="Proteomes" id="UP000324222">
    <property type="component" value="Unassembled WGS sequence"/>
</dbReference>
<name>A0A5B7JI79_PORTR</name>
<accession>A0A5B7JI79</accession>